<dbReference type="Gene3D" id="1.10.287.70">
    <property type="match status" value="1"/>
</dbReference>
<feature type="transmembrane region" description="Helical" evidence="9">
    <location>
        <begin position="580"/>
        <end position="601"/>
    </location>
</feature>
<sequence>MAAADSSTDDSLYPIAVLIDELKNEDVQDPSSFNDANSSWLSESSKCSTLPDSIPVSLTQEKSFIFNNPFKARMIISNIESIDLLIGYKDVLWDRNDKILIHIFEILWNKYGAHNVFIGFPLLTLDKPKFWTYDPFYQNKNTQHSGKIIESDPMTSPILKRLQNLHGYKVDIGLFEAKLTAEIRTHKYHTKNYYHYQYSPLVIEDFYGVDGYLAQTMSNYLNFSINIIPPSSQIKYGYVNNGTPVGTLGDIVYHRIHASFNSQYVKKYIARNQKFNTSLNFAFTVPVDWDRVCIIVPSSEEMPRWLRTFFYFHPTIWLCLLVAIILATIVWHLFRNYHHLASNNYYNYDRNYLAVFIDTFMLLVGAPMRTIKVSGERILIGALALLGLIIMGAFTGTLYHSFTNEIFYRPIETLEELDASGLTIATSSPNLGDIFGPNNHLDKSSTLSRLANKIKNVEKDNISTIEKTAFKRNVAAIYREDVFLIEQHRYVNFKGRSLVHLVPDCPQSYYLAYLMPANSIFLDRFNYIITALREAGIIHFWNDNTIQQSINNKIISAKSRIDQTLEDPKPFSVHDMQTCFLILAFGLVVSFIVFIIEWINIISIKYRIQSKCHNSSSP</sequence>
<reference evidence="11" key="1">
    <citation type="journal article" date="2023" name="bioRxiv">
        <title>Scaffold-level genome assemblies of two parasitoid biocontrol wasps reveal the parthenogenesis mechanism and an associated novel virus.</title>
        <authorList>
            <person name="Inwood S."/>
            <person name="Skelly J."/>
            <person name="Guhlin J."/>
            <person name="Harrop T."/>
            <person name="Goldson S."/>
            <person name="Dearden P."/>
        </authorList>
    </citation>
    <scope>NUCLEOTIDE SEQUENCE</scope>
    <source>
        <strain evidence="11">Lincoln</strain>
        <tissue evidence="11">Whole body</tissue>
    </source>
</reference>
<dbReference type="PANTHER" id="PTHR42643:SF38">
    <property type="entry name" value="IONOTROPIC RECEPTOR 100A"/>
    <property type="match status" value="1"/>
</dbReference>
<evidence type="ECO:0000256" key="4">
    <source>
        <dbReference type="ARBA" id="ARBA00022692"/>
    </source>
</evidence>
<dbReference type="GO" id="GO:0005886">
    <property type="term" value="C:plasma membrane"/>
    <property type="evidence" value="ECO:0007669"/>
    <property type="project" value="UniProtKB-SubCell"/>
</dbReference>
<evidence type="ECO:0000256" key="8">
    <source>
        <dbReference type="ARBA" id="ARBA00023180"/>
    </source>
</evidence>
<evidence type="ECO:0000256" key="7">
    <source>
        <dbReference type="ARBA" id="ARBA00023170"/>
    </source>
</evidence>
<dbReference type="AlphaFoldDB" id="A0AA39G4G8"/>
<organism evidence="11 12">
    <name type="scientific">Microctonus hyperodae</name>
    <name type="common">Parasitoid wasp</name>
    <dbReference type="NCBI Taxonomy" id="165561"/>
    <lineage>
        <taxon>Eukaryota</taxon>
        <taxon>Metazoa</taxon>
        <taxon>Ecdysozoa</taxon>
        <taxon>Arthropoda</taxon>
        <taxon>Hexapoda</taxon>
        <taxon>Insecta</taxon>
        <taxon>Pterygota</taxon>
        <taxon>Neoptera</taxon>
        <taxon>Endopterygota</taxon>
        <taxon>Hymenoptera</taxon>
        <taxon>Apocrita</taxon>
        <taxon>Ichneumonoidea</taxon>
        <taxon>Braconidae</taxon>
        <taxon>Euphorinae</taxon>
        <taxon>Microctonus</taxon>
    </lineage>
</organism>
<comment type="subcellular location">
    <subcellularLocation>
        <location evidence="1">Cell membrane</location>
        <topology evidence="1">Multi-pass membrane protein</topology>
    </subcellularLocation>
</comment>
<dbReference type="Pfam" id="PF00060">
    <property type="entry name" value="Lig_chan"/>
    <property type="match status" value="1"/>
</dbReference>
<dbReference type="SUPFAM" id="SSF53850">
    <property type="entry name" value="Periplasmic binding protein-like II"/>
    <property type="match status" value="1"/>
</dbReference>
<evidence type="ECO:0000256" key="9">
    <source>
        <dbReference type="SAM" id="Phobius"/>
    </source>
</evidence>
<keyword evidence="7" id="KW-0675">Receptor</keyword>
<comment type="caution">
    <text evidence="11">The sequence shown here is derived from an EMBL/GenBank/DDBJ whole genome shotgun (WGS) entry which is preliminary data.</text>
</comment>
<evidence type="ECO:0000259" key="10">
    <source>
        <dbReference type="Pfam" id="PF00060"/>
    </source>
</evidence>
<keyword evidence="12" id="KW-1185">Reference proteome</keyword>
<keyword evidence="4 9" id="KW-0812">Transmembrane</keyword>
<dbReference type="Proteomes" id="UP001168972">
    <property type="component" value="Unassembled WGS sequence"/>
</dbReference>
<dbReference type="InterPro" id="IPR052192">
    <property type="entry name" value="Insect_Ionotropic_Sensory_Rcpt"/>
</dbReference>
<accession>A0AA39G4G8</accession>
<dbReference type="GO" id="GO:0050906">
    <property type="term" value="P:detection of stimulus involved in sensory perception"/>
    <property type="evidence" value="ECO:0007669"/>
    <property type="project" value="UniProtKB-ARBA"/>
</dbReference>
<feature type="transmembrane region" description="Helical" evidence="9">
    <location>
        <begin position="378"/>
        <end position="399"/>
    </location>
</feature>
<proteinExistence type="inferred from homology"/>
<keyword evidence="3" id="KW-1003">Cell membrane</keyword>
<dbReference type="GO" id="GO:0015276">
    <property type="term" value="F:ligand-gated monoatomic ion channel activity"/>
    <property type="evidence" value="ECO:0007669"/>
    <property type="project" value="InterPro"/>
</dbReference>
<name>A0AA39G4G8_MICHY</name>
<evidence type="ECO:0000256" key="3">
    <source>
        <dbReference type="ARBA" id="ARBA00022475"/>
    </source>
</evidence>
<evidence type="ECO:0000256" key="6">
    <source>
        <dbReference type="ARBA" id="ARBA00023136"/>
    </source>
</evidence>
<evidence type="ECO:0000256" key="5">
    <source>
        <dbReference type="ARBA" id="ARBA00022989"/>
    </source>
</evidence>
<evidence type="ECO:0000256" key="1">
    <source>
        <dbReference type="ARBA" id="ARBA00004651"/>
    </source>
</evidence>
<comment type="similarity">
    <text evidence="2">Belongs to the glutamate-gated ion channel (TC 1.A.10.1) family.</text>
</comment>
<feature type="transmembrane region" description="Helical" evidence="9">
    <location>
        <begin position="309"/>
        <end position="332"/>
    </location>
</feature>
<keyword evidence="6 9" id="KW-0472">Membrane</keyword>
<evidence type="ECO:0000313" key="11">
    <source>
        <dbReference type="EMBL" id="KAK0181397.1"/>
    </source>
</evidence>
<gene>
    <name evidence="11" type="ORF">PV327_003687</name>
</gene>
<evidence type="ECO:0000256" key="2">
    <source>
        <dbReference type="ARBA" id="ARBA00008685"/>
    </source>
</evidence>
<protein>
    <recommendedName>
        <fullName evidence="10">Ionotropic glutamate receptor C-terminal domain-containing protein</fullName>
    </recommendedName>
</protein>
<feature type="domain" description="Ionotropic glutamate receptor C-terminal" evidence="10">
    <location>
        <begin position="315"/>
        <end position="587"/>
    </location>
</feature>
<dbReference type="PANTHER" id="PTHR42643">
    <property type="entry name" value="IONOTROPIC RECEPTOR 20A-RELATED"/>
    <property type="match status" value="1"/>
</dbReference>
<evidence type="ECO:0000313" key="12">
    <source>
        <dbReference type="Proteomes" id="UP001168972"/>
    </source>
</evidence>
<reference evidence="11" key="2">
    <citation type="submission" date="2023-03" db="EMBL/GenBank/DDBJ databases">
        <authorList>
            <person name="Inwood S.N."/>
            <person name="Skelly J.G."/>
            <person name="Guhlin J."/>
            <person name="Harrop T.W.R."/>
            <person name="Goldson S.G."/>
            <person name="Dearden P.K."/>
        </authorList>
    </citation>
    <scope>NUCLEOTIDE SEQUENCE</scope>
    <source>
        <strain evidence="11">Lincoln</strain>
        <tissue evidence="11">Whole body</tissue>
    </source>
</reference>
<dbReference type="InterPro" id="IPR001320">
    <property type="entry name" value="Iontro_rcpt_C"/>
</dbReference>
<dbReference type="EMBL" id="JAQQBR010000002">
    <property type="protein sequence ID" value="KAK0181397.1"/>
    <property type="molecule type" value="Genomic_DNA"/>
</dbReference>
<keyword evidence="5 9" id="KW-1133">Transmembrane helix</keyword>
<keyword evidence="8" id="KW-0325">Glycoprotein</keyword>